<evidence type="ECO:0000256" key="1">
    <source>
        <dbReference type="SAM" id="MobiDB-lite"/>
    </source>
</evidence>
<accession>A0AAV4RC70</accession>
<gene>
    <name evidence="2" type="ORF">CEXT_83661</name>
</gene>
<evidence type="ECO:0000313" key="2">
    <source>
        <dbReference type="EMBL" id="GIY18599.1"/>
    </source>
</evidence>
<proteinExistence type="predicted"/>
<keyword evidence="3" id="KW-1185">Reference proteome</keyword>
<dbReference type="Proteomes" id="UP001054945">
    <property type="component" value="Unassembled WGS sequence"/>
</dbReference>
<protein>
    <submittedName>
        <fullName evidence="2">Uncharacterized protein</fullName>
    </submittedName>
</protein>
<evidence type="ECO:0000313" key="3">
    <source>
        <dbReference type="Proteomes" id="UP001054945"/>
    </source>
</evidence>
<dbReference type="EMBL" id="BPLR01007651">
    <property type="protein sequence ID" value="GIY18599.1"/>
    <property type="molecule type" value="Genomic_DNA"/>
</dbReference>
<dbReference type="AlphaFoldDB" id="A0AAV4RC70"/>
<comment type="caution">
    <text evidence="2">The sequence shown here is derived from an EMBL/GenBank/DDBJ whole genome shotgun (WGS) entry which is preliminary data.</text>
</comment>
<name>A0AAV4RC70_CAEEX</name>
<organism evidence="2 3">
    <name type="scientific">Caerostris extrusa</name>
    <name type="common">Bark spider</name>
    <name type="synonym">Caerostris bankana</name>
    <dbReference type="NCBI Taxonomy" id="172846"/>
    <lineage>
        <taxon>Eukaryota</taxon>
        <taxon>Metazoa</taxon>
        <taxon>Ecdysozoa</taxon>
        <taxon>Arthropoda</taxon>
        <taxon>Chelicerata</taxon>
        <taxon>Arachnida</taxon>
        <taxon>Araneae</taxon>
        <taxon>Araneomorphae</taxon>
        <taxon>Entelegynae</taxon>
        <taxon>Araneoidea</taxon>
        <taxon>Araneidae</taxon>
        <taxon>Caerostris</taxon>
    </lineage>
</organism>
<reference evidence="2 3" key="1">
    <citation type="submission" date="2021-06" db="EMBL/GenBank/DDBJ databases">
        <title>Caerostris extrusa draft genome.</title>
        <authorList>
            <person name="Kono N."/>
            <person name="Arakawa K."/>
        </authorList>
    </citation>
    <scope>NUCLEOTIDE SEQUENCE [LARGE SCALE GENOMIC DNA]</scope>
</reference>
<sequence>MWELMSVFFSRHNSGVAAPDQGRGRPSAQGGQLRARHGVRRSAPTNPALKVGWLFRLDGPSPTLAPGRTSSGGNTLVFKRLTRLQRARLQVLRRQLIKGKGIQSELCLEHQPSEYSVCFHL</sequence>
<feature type="region of interest" description="Disordered" evidence="1">
    <location>
        <begin position="15"/>
        <end position="45"/>
    </location>
</feature>